<dbReference type="PANTHER" id="PTHR43233:SF1">
    <property type="entry name" value="FAMILY N-ACETYLTRANSFERASE, PUTATIVE (AFU_ORTHOLOGUE AFUA_6G03350)-RELATED"/>
    <property type="match status" value="1"/>
</dbReference>
<dbReference type="Pfam" id="PF13673">
    <property type="entry name" value="Acetyltransf_10"/>
    <property type="match status" value="1"/>
</dbReference>
<dbReference type="SUPFAM" id="SSF55729">
    <property type="entry name" value="Acyl-CoA N-acyltransferases (Nat)"/>
    <property type="match status" value="1"/>
</dbReference>
<evidence type="ECO:0000259" key="1">
    <source>
        <dbReference type="PROSITE" id="PS51186"/>
    </source>
</evidence>
<dbReference type="STRING" id="1859473.BG261_10105"/>
<dbReference type="InterPro" id="IPR053144">
    <property type="entry name" value="Acetyltransferase_Butenolide"/>
</dbReference>
<dbReference type="PROSITE" id="PS51186">
    <property type="entry name" value="GNAT"/>
    <property type="match status" value="1"/>
</dbReference>
<accession>A0A1E8GP71</accession>
<name>A0A1E8GP71_9LACT</name>
<evidence type="ECO:0000313" key="2">
    <source>
        <dbReference type="EMBL" id="OFI49987.1"/>
    </source>
</evidence>
<dbReference type="RefSeq" id="WP_070791650.1">
    <property type="nucleotide sequence ID" value="NZ_MKIR01000004.1"/>
</dbReference>
<evidence type="ECO:0000313" key="3">
    <source>
        <dbReference type="Proteomes" id="UP000178622"/>
    </source>
</evidence>
<dbReference type="Gene3D" id="3.40.630.30">
    <property type="match status" value="1"/>
</dbReference>
<organism evidence="2 3">
    <name type="scientific">Floricoccus tropicus</name>
    <dbReference type="NCBI Taxonomy" id="1859473"/>
    <lineage>
        <taxon>Bacteria</taxon>
        <taxon>Bacillati</taxon>
        <taxon>Bacillota</taxon>
        <taxon>Bacilli</taxon>
        <taxon>Lactobacillales</taxon>
        <taxon>Streptococcaceae</taxon>
        <taxon>Floricoccus</taxon>
    </lineage>
</organism>
<dbReference type="Proteomes" id="UP000178622">
    <property type="component" value="Unassembled WGS sequence"/>
</dbReference>
<keyword evidence="2" id="KW-0808">Transferase</keyword>
<feature type="domain" description="N-acetyltransferase" evidence="1">
    <location>
        <begin position="2"/>
        <end position="135"/>
    </location>
</feature>
<dbReference type="EMBL" id="MKIR01000004">
    <property type="protein sequence ID" value="OFI49987.1"/>
    <property type="molecule type" value="Genomic_DNA"/>
</dbReference>
<dbReference type="InterPro" id="IPR016181">
    <property type="entry name" value="Acyl_CoA_acyltransferase"/>
</dbReference>
<gene>
    <name evidence="2" type="ORF">BG261_10105</name>
</gene>
<dbReference type="CDD" id="cd04301">
    <property type="entry name" value="NAT_SF"/>
    <property type="match status" value="1"/>
</dbReference>
<dbReference type="AlphaFoldDB" id="A0A1E8GP71"/>
<proteinExistence type="predicted"/>
<protein>
    <submittedName>
        <fullName evidence="2">GNAT family N-acetyltransferase</fullName>
    </submittedName>
</protein>
<keyword evidence="3" id="KW-1185">Reference proteome</keyword>
<reference evidence="3" key="1">
    <citation type="submission" date="2016-09" db="EMBL/GenBank/DDBJ databases">
        <title>Draft genome sequence of a novel species of the family Streptococcaceae isolated from flowers.</title>
        <authorList>
            <person name="Chuah L.-O."/>
            <person name="Yap K.-P."/>
            <person name="Thong K.L."/>
            <person name="Liong M.T."/>
            <person name="Ahmad R."/>
            <person name="Rusul G."/>
        </authorList>
    </citation>
    <scope>NUCLEOTIDE SEQUENCE [LARGE SCALE GENOMIC DNA]</scope>
    <source>
        <strain evidence="3">DF1</strain>
    </source>
</reference>
<sequence length="135" mass="15727">MIEYKTSEKIDTKQVLDLYENVGWILYTRYPEKLVQALEQSLFILEAWENERLIGLVRVVGDGITIIYIQDLLVLEDYQGQGIGSQLLTNVFDKYSNVRQKVLLTDDTIKTRKFYEKLGMHSTDDGYTLGFYKSN</sequence>
<dbReference type="GO" id="GO:0016747">
    <property type="term" value="F:acyltransferase activity, transferring groups other than amino-acyl groups"/>
    <property type="evidence" value="ECO:0007669"/>
    <property type="project" value="InterPro"/>
</dbReference>
<dbReference type="PANTHER" id="PTHR43233">
    <property type="entry name" value="FAMILY N-ACETYLTRANSFERASE, PUTATIVE (AFU_ORTHOLOGUE AFUA_6G03350)-RELATED"/>
    <property type="match status" value="1"/>
</dbReference>
<comment type="caution">
    <text evidence="2">The sequence shown here is derived from an EMBL/GenBank/DDBJ whole genome shotgun (WGS) entry which is preliminary data.</text>
</comment>
<dbReference type="InterPro" id="IPR000182">
    <property type="entry name" value="GNAT_dom"/>
</dbReference>
<dbReference type="OrthoDB" id="9775804at2"/>